<keyword evidence="6" id="KW-0799">Topoisomerase</keyword>
<dbReference type="Gene3D" id="3.40.50.140">
    <property type="match status" value="1"/>
</dbReference>
<evidence type="ECO:0000256" key="6">
    <source>
        <dbReference type="ARBA" id="ARBA00023029"/>
    </source>
</evidence>
<dbReference type="InterPro" id="IPR013497">
    <property type="entry name" value="Topo_IA_cen"/>
</dbReference>
<protein>
    <recommendedName>
        <fullName evidence="3">DNA topoisomerase</fullName>
        <ecNumber evidence="3">5.6.2.1</ecNumber>
    </recommendedName>
</protein>
<dbReference type="GO" id="GO:0046872">
    <property type="term" value="F:metal ion binding"/>
    <property type="evidence" value="ECO:0007669"/>
    <property type="project" value="UniProtKB-KW"/>
</dbReference>
<dbReference type="EC" id="5.6.2.1" evidence="3"/>
<dbReference type="PANTHER" id="PTHR11390:SF21">
    <property type="entry name" value="DNA TOPOISOMERASE 3-ALPHA"/>
    <property type="match status" value="1"/>
</dbReference>
<sequence>MKSLVIAEKPSVAREIARVLNCNNKNKGYIEGPSYVVTWALGHLVTLAEPEDYDQKLKQWRMEDLPMMPDKMRLKVIKQSSHQYQVVKKLLHRGDVKELVIATDAGREGELVARWIMVQANCNKPFKRLWISSQTDSAIREGFKNLKPGKDYDNLYDAAVCRAEADWLVGLNVTRALSCKYNAQLNAGRVQTPTLAMVVQREKEIQEFKPQPYWTVRADFGDYYGDWRDSKGQSRIFAQEKATQITARIEGHDAIIEEIRRENKSDASPLLYDLTELQRDANRKLNFSAQKTLAVLQKLYEQHKIVTYPRTDSRHITTDIVPTLGHRLQGVSTGPYQAMVKPFVSQKLNPGKRFVDNSKVSDHHAIIPTGEPVNLSALLNDEKRLFDLIVRRFIAMFYPPYTYEKTTICTLINGERFYSRGKVVKEQGWRTVTTKIEEEDKNQREALPEQTLNRQEKGNKKQLKSCRTNRAMTTPPARYTEASLLTAMENPGKFIDDKKLRESLTGSGLGTPATRAEIIEKLISSFYMERNGKHLVPTSKARQLIELAPQELRSPVLTAKWEEELNHIARGKGSRKAFIEGIRRGAREMVIDIQRSSNEYQPDNVTKSKCPACGKNMLIVQGKKGKMLVCPDRTCGHRQPEKEDHDVFKKNRHSDRINQKLIKQYSDNEQIGTSLGDKLKEAMKAREKRED</sequence>
<evidence type="ECO:0000256" key="5">
    <source>
        <dbReference type="ARBA" id="ARBA00022842"/>
    </source>
</evidence>
<dbReference type="InterPro" id="IPR013825">
    <property type="entry name" value="Topo_IA_cen_sub2"/>
</dbReference>
<dbReference type="PROSITE" id="PS52039">
    <property type="entry name" value="TOPO_IA_2"/>
    <property type="match status" value="1"/>
</dbReference>
<dbReference type="InterPro" id="IPR013826">
    <property type="entry name" value="Topo_IA_cen_sub3"/>
</dbReference>
<comment type="catalytic activity">
    <reaction evidence="1">
        <text>ATP-independent breakage of single-stranded DNA, followed by passage and rejoining.</text>
        <dbReference type="EC" id="5.6.2.1"/>
    </reaction>
</comment>
<evidence type="ECO:0000259" key="9">
    <source>
        <dbReference type="PROSITE" id="PS50880"/>
    </source>
</evidence>
<comment type="caution">
    <text evidence="11">The sequence shown here is derived from an EMBL/GenBank/DDBJ whole genome shotgun (WGS) entry which is preliminary data.</text>
</comment>
<dbReference type="EMBL" id="LNQE01001878">
    <property type="protein sequence ID" value="KUG03505.1"/>
    <property type="molecule type" value="Genomic_DNA"/>
</dbReference>
<keyword evidence="4" id="KW-0479">Metal-binding</keyword>
<dbReference type="GO" id="GO:0003917">
    <property type="term" value="F:DNA topoisomerase type I (single strand cut, ATP-independent) activity"/>
    <property type="evidence" value="ECO:0007669"/>
    <property type="project" value="UniProtKB-EC"/>
</dbReference>
<dbReference type="CDD" id="cd00186">
    <property type="entry name" value="TOP1Ac"/>
    <property type="match status" value="1"/>
</dbReference>
<proteinExistence type="inferred from homology"/>
<organism evidence="11">
    <name type="scientific">hydrocarbon metagenome</name>
    <dbReference type="NCBI Taxonomy" id="938273"/>
    <lineage>
        <taxon>unclassified sequences</taxon>
        <taxon>metagenomes</taxon>
        <taxon>ecological metagenomes</taxon>
    </lineage>
</organism>
<dbReference type="InterPro" id="IPR034144">
    <property type="entry name" value="TOPRIM_TopoIII"/>
</dbReference>
<feature type="domain" description="Toprim" evidence="9">
    <location>
        <begin position="2"/>
        <end position="135"/>
    </location>
</feature>
<dbReference type="InterPro" id="IPR023405">
    <property type="entry name" value="Topo_IA_core_domain"/>
</dbReference>
<dbReference type="InterPro" id="IPR000380">
    <property type="entry name" value="Topo_IA"/>
</dbReference>
<keyword evidence="7" id="KW-0238">DNA-binding</keyword>
<dbReference type="GO" id="GO:0043597">
    <property type="term" value="C:cytoplasmic replication fork"/>
    <property type="evidence" value="ECO:0007669"/>
    <property type="project" value="TreeGrafter"/>
</dbReference>
<dbReference type="GO" id="GO:0006310">
    <property type="term" value="P:DNA recombination"/>
    <property type="evidence" value="ECO:0007669"/>
    <property type="project" value="TreeGrafter"/>
</dbReference>
<dbReference type="SUPFAM" id="SSF56712">
    <property type="entry name" value="Prokaryotic type I DNA topoisomerase"/>
    <property type="match status" value="1"/>
</dbReference>
<reference evidence="11" key="1">
    <citation type="journal article" date="2015" name="Proc. Natl. Acad. Sci. U.S.A.">
        <title>Networks of energetic and metabolic interactions define dynamics in microbial communities.</title>
        <authorList>
            <person name="Embree M."/>
            <person name="Liu J.K."/>
            <person name="Al-Bassam M.M."/>
            <person name="Zengler K."/>
        </authorList>
    </citation>
    <scope>NUCLEOTIDE SEQUENCE</scope>
</reference>
<dbReference type="InterPro" id="IPR023406">
    <property type="entry name" value="Topo_IA_AS"/>
</dbReference>
<dbReference type="SMART" id="SM00493">
    <property type="entry name" value="TOPRIM"/>
    <property type="match status" value="1"/>
</dbReference>
<evidence type="ECO:0000256" key="8">
    <source>
        <dbReference type="ARBA" id="ARBA00023235"/>
    </source>
</evidence>
<dbReference type="GO" id="GO:0006281">
    <property type="term" value="P:DNA repair"/>
    <property type="evidence" value="ECO:0007669"/>
    <property type="project" value="TreeGrafter"/>
</dbReference>
<dbReference type="PROSITE" id="PS50880">
    <property type="entry name" value="TOPRIM"/>
    <property type="match status" value="1"/>
</dbReference>
<evidence type="ECO:0000256" key="1">
    <source>
        <dbReference type="ARBA" id="ARBA00000213"/>
    </source>
</evidence>
<dbReference type="GO" id="GO:0003677">
    <property type="term" value="F:DNA binding"/>
    <property type="evidence" value="ECO:0007669"/>
    <property type="project" value="UniProtKB-KW"/>
</dbReference>
<dbReference type="SMART" id="SM00437">
    <property type="entry name" value="TOP1Ac"/>
    <property type="match status" value="1"/>
</dbReference>
<feature type="domain" description="Topo IA-type catalytic" evidence="10">
    <location>
        <begin position="152"/>
        <end position="590"/>
    </location>
</feature>
<dbReference type="PRINTS" id="PR00417">
    <property type="entry name" value="PRTPISMRASEI"/>
</dbReference>
<dbReference type="Gene3D" id="2.70.20.10">
    <property type="entry name" value="Topoisomerase I, domain 3"/>
    <property type="match status" value="1"/>
</dbReference>
<name>A0A0W8E529_9ZZZZ</name>
<dbReference type="Gene3D" id="1.10.290.10">
    <property type="entry name" value="Topoisomerase I, domain 4"/>
    <property type="match status" value="1"/>
</dbReference>
<dbReference type="InterPro" id="IPR003601">
    <property type="entry name" value="Topo_IA_2"/>
</dbReference>
<accession>A0A0W8E529</accession>
<evidence type="ECO:0000256" key="3">
    <source>
        <dbReference type="ARBA" id="ARBA00012891"/>
    </source>
</evidence>
<dbReference type="NCBIfam" id="TIGR01056">
    <property type="entry name" value="topB"/>
    <property type="match status" value="1"/>
</dbReference>
<dbReference type="Pfam" id="PF01751">
    <property type="entry name" value="Toprim"/>
    <property type="match status" value="1"/>
</dbReference>
<dbReference type="NCBIfam" id="NF005829">
    <property type="entry name" value="PRK07726.1"/>
    <property type="match status" value="1"/>
</dbReference>
<dbReference type="AlphaFoldDB" id="A0A0W8E529"/>
<dbReference type="Gene3D" id="1.10.460.10">
    <property type="entry name" value="Topoisomerase I, domain 2"/>
    <property type="match status" value="1"/>
</dbReference>
<dbReference type="InterPro" id="IPR006171">
    <property type="entry name" value="TOPRIM_dom"/>
</dbReference>
<dbReference type="GO" id="GO:0006265">
    <property type="term" value="P:DNA topological change"/>
    <property type="evidence" value="ECO:0007669"/>
    <property type="project" value="InterPro"/>
</dbReference>
<gene>
    <name evidence="11" type="ORF">ASZ90_019067</name>
</gene>
<evidence type="ECO:0000259" key="10">
    <source>
        <dbReference type="PROSITE" id="PS52039"/>
    </source>
</evidence>
<comment type="similarity">
    <text evidence="2">Belongs to the type IA topoisomerase family.</text>
</comment>
<dbReference type="InterPro" id="IPR013824">
    <property type="entry name" value="Topo_IA_cen_sub1"/>
</dbReference>
<evidence type="ECO:0000256" key="4">
    <source>
        <dbReference type="ARBA" id="ARBA00022723"/>
    </source>
</evidence>
<evidence type="ECO:0000313" key="11">
    <source>
        <dbReference type="EMBL" id="KUG03505.1"/>
    </source>
</evidence>
<keyword evidence="8 11" id="KW-0413">Isomerase</keyword>
<dbReference type="InterPro" id="IPR003602">
    <property type="entry name" value="Topo_IA_DNA-bd_dom"/>
</dbReference>
<dbReference type="PANTHER" id="PTHR11390">
    <property type="entry name" value="PROKARYOTIC DNA TOPOISOMERASE"/>
    <property type="match status" value="1"/>
</dbReference>
<keyword evidence="5" id="KW-0460">Magnesium</keyword>
<evidence type="ECO:0000256" key="2">
    <source>
        <dbReference type="ARBA" id="ARBA00009446"/>
    </source>
</evidence>
<dbReference type="Pfam" id="PF01131">
    <property type="entry name" value="Topoisom_bac"/>
    <property type="match status" value="1"/>
</dbReference>
<dbReference type="SMART" id="SM00436">
    <property type="entry name" value="TOP1Bc"/>
    <property type="match status" value="1"/>
</dbReference>
<evidence type="ECO:0000256" key="7">
    <source>
        <dbReference type="ARBA" id="ARBA00023125"/>
    </source>
</evidence>
<dbReference type="PROSITE" id="PS00396">
    <property type="entry name" value="TOPO_IA_1"/>
    <property type="match status" value="1"/>
</dbReference>
<dbReference type="CDD" id="cd03362">
    <property type="entry name" value="TOPRIM_TopoIA_TopoIII"/>
    <property type="match status" value="1"/>
</dbReference>
<dbReference type="InterPro" id="IPR005738">
    <property type="entry name" value="TopoIII"/>
</dbReference>